<dbReference type="RefSeq" id="WP_345028410.1">
    <property type="nucleotide sequence ID" value="NZ_BAABEY010000020.1"/>
</dbReference>
<reference evidence="3" key="1">
    <citation type="journal article" date="2019" name="Int. J. Syst. Evol. Microbiol.">
        <title>The Global Catalogue of Microorganisms (GCM) 10K type strain sequencing project: providing services to taxonomists for standard genome sequencing and annotation.</title>
        <authorList>
            <consortium name="The Broad Institute Genomics Platform"/>
            <consortium name="The Broad Institute Genome Sequencing Center for Infectious Disease"/>
            <person name="Wu L."/>
            <person name="Ma J."/>
        </authorList>
    </citation>
    <scope>NUCLEOTIDE SEQUENCE [LARGE SCALE GENOMIC DNA]</scope>
    <source>
        <strain evidence="3">JCM 31920</strain>
    </source>
</reference>
<evidence type="ECO:0000313" key="3">
    <source>
        <dbReference type="Proteomes" id="UP001501508"/>
    </source>
</evidence>
<evidence type="ECO:0000256" key="1">
    <source>
        <dbReference type="SAM" id="SignalP"/>
    </source>
</evidence>
<protein>
    <submittedName>
        <fullName evidence="2">Uncharacterized protein</fullName>
    </submittedName>
</protein>
<sequence length="495" mass="56112">MRKFLAFLSTLVAFLLLFNCQLTARDKVDFSEKGEVHDQVIRLWNTHYREYFASEIKRRLFEDNDVYVLYDIQIGGLQSFVEMTRRCRDTAQIAELVTLLTPVFSMLKPVPDADNSKGWICNGGRICTAYGFLGKEVTLCSVQYLGLVGALAGSISENIPPRKRTAAERTFLAEAFNTMAVQMNRWLTPGYFTSVEKRLQVGSNDIRDASSRFFFSDRDLWYLTVLSDLAELDRSGVEPAGEDGKKAFESLLTKKEGIARTFDLFLARTVLVSSANGVRADLDQGFWRYHFDNRYAGYSGPVSPVSWEKDSDGKGIMKVQVEWDSAYIARNTGWDISHSRRLVPALETFARNRQNIKKVWGYRSPTFDPVALRQAFARQITDKIWNGDRQYPLFSNFWSGDNGWYRVAYANQTGRQFAGYPPYGLSVSIADGGYPIWGAYNPTLHLIFRNIYGMLQSDDAAVKDFISKHYRGLSGRGNLAFLSDLVSVSGKPGKR</sequence>
<keyword evidence="3" id="KW-1185">Reference proteome</keyword>
<feature type="chain" id="PRO_5046102145" evidence="1">
    <location>
        <begin position="25"/>
        <end position="495"/>
    </location>
</feature>
<dbReference type="EMBL" id="BAABEY010000020">
    <property type="protein sequence ID" value="GAA4438673.1"/>
    <property type="molecule type" value="Genomic_DNA"/>
</dbReference>
<dbReference type="Proteomes" id="UP001501508">
    <property type="component" value="Unassembled WGS sequence"/>
</dbReference>
<keyword evidence="1" id="KW-0732">Signal</keyword>
<evidence type="ECO:0000313" key="2">
    <source>
        <dbReference type="EMBL" id="GAA4438673.1"/>
    </source>
</evidence>
<gene>
    <name evidence="2" type="ORF">GCM10023091_19560</name>
</gene>
<feature type="signal peptide" evidence="1">
    <location>
        <begin position="1"/>
        <end position="24"/>
    </location>
</feature>
<name>A0ABP8LY84_9BACT</name>
<comment type="caution">
    <text evidence="2">The sequence shown here is derived from an EMBL/GenBank/DDBJ whole genome shotgun (WGS) entry which is preliminary data.</text>
</comment>
<organism evidence="2 3">
    <name type="scientific">Ravibacter arvi</name>
    <dbReference type="NCBI Taxonomy" id="2051041"/>
    <lineage>
        <taxon>Bacteria</taxon>
        <taxon>Pseudomonadati</taxon>
        <taxon>Bacteroidota</taxon>
        <taxon>Cytophagia</taxon>
        <taxon>Cytophagales</taxon>
        <taxon>Spirosomataceae</taxon>
        <taxon>Ravibacter</taxon>
    </lineage>
</organism>
<accession>A0ABP8LY84</accession>
<proteinExistence type="predicted"/>